<protein>
    <recommendedName>
        <fullName evidence="1">FBD domain-containing protein</fullName>
    </recommendedName>
</protein>
<evidence type="ECO:0000313" key="2">
    <source>
        <dbReference type="EMBL" id="CAH2079745.1"/>
    </source>
</evidence>
<keyword evidence="3" id="KW-1185">Reference proteome</keyword>
<dbReference type="Pfam" id="PF08387">
    <property type="entry name" value="FBD"/>
    <property type="match status" value="1"/>
</dbReference>
<accession>A0AAU9TAD5</accession>
<organism evidence="2 3">
    <name type="scientific">Thlaspi arvense</name>
    <name type="common">Field penny-cress</name>
    <dbReference type="NCBI Taxonomy" id="13288"/>
    <lineage>
        <taxon>Eukaryota</taxon>
        <taxon>Viridiplantae</taxon>
        <taxon>Streptophyta</taxon>
        <taxon>Embryophyta</taxon>
        <taxon>Tracheophyta</taxon>
        <taxon>Spermatophyta</taxon>
        <taxon>Magnoliopsida</taxon>
        <taxon>eudicotyledons</taxon>
        <taxon>Gunneridae</taxon>
        <taxon>Pentapetalae</taxon>
        <taxon>rosids</taxon>
        <taxon>malvids</taxon>
        <taxon>Brassicales</taxon>
        <taxon>Brassicaceae</taxon>
        <taxon>Thlaspideae</taxon>
        <taxon>Thlaspi</taxon>
    </lineage>
</organism>
<dbReference type="InterPro" id="IPR006566">
    <property type="entry name" value="FBD"/>
</dbReference>
<name>A0AAU9TAD5_THLAR</name>
<gene>
    <name evidence="2" type="ORF">TAV2_LOCUS25889</name>
</gene>
<evidence type="ECO:0000259" key="1">
    <source>
        <dbReference type="SMART" id="SM00579"/>
    </source>
</evidence>
<dbReference type="Proteomes" id="UP000836841">
    <property type="component" value="Chromosome 7"/>
</dbReference>
<dbReference type="EMBL" id="OU466863">
    <property type="protein sequence ID" value="CAH2079745.1"/>
    <property type="molecule type" value="Genomic_DNA"/>
</dbReference>
<sequence length="93" mass="10348">MDDDTPSDYGDGLSWNPPSSVPQCMLSSLQTFEFSGYLGIPKERDVAVYILQNAHCLKTATILSKDYLVETLDMIQELARSPRASTACRLVFN</sequence>
<feature type="non-terminal residue" evidence="2">
    <location>
        <position position="1"/>
    </location>
</feature>
<proteinExistence type="predicted"/>
<evidence type="ECO:0000313" key="3">
    <source>
        <dbReference type="Proteomes" id="UP000836841"/>
    </source>
</evidence>
<feature type="domain" description="FBD" evidence="1">
    <location>
        <begin position="23"/>
        <end position="93"/>
    </location>
</feature>
<reference evidence="2 3" key="1">
    <citation type="submission" date="2022-03" db="EMBL/GenBank/DDBJ databases">
        <authorList>
            <person name="Nunn A."/>
            <person name="Chopra R."/>
            <person name="Nunn A."/>
            <person name="Contreras Garrido A."/>
        </authorList>
    </citation>
    <scope>NUCLEOTIDE SEQUENCE [LARGE SCALE GENOMIC DNA]</scope>
</reference>
<dbReference type="AlphaFoldDB" id="A0AAU9TAD5"/>
<dbReference type="SMART" id="SM00579">
    <property type="entry name" value="FBD"/>
    <property type="match status" value="1"/>
</dbReference>